<evidence type="ECO:0000256" key="2">
    <source>
        <dbReference type="ARBA" id="ARBA00022857"/>
    </source>
</evidence>
<reference evidence="6" key="1">
    <citation type="journal article" date="2019" name="Int. J. Syst. Evol. Microbiol.">
        <title>The Global Catalogue of Microorganisms (GCM) 10K type strain sequencing project: providing services to taxonomists for standard genome sequencing and annotation.</title>
        <authorList>
            <consortium name="The Broad Institute Genomics Platform"/>
            <consortium name="The Broad Institute Genome Sequencing Center for Infectious Disease"/>
            <person name="Wu L."/>
            <person name="Ma J."/>
        </authorList>
    </citation>
    <scope>NUCLEOTIDE SEQUENCE [LARGE SCALE GENOMIC DNA]</scope>
    <source>
        <strain evidence="6">JCM 18531</strain>
    </source>
</reference>
<feature type="domain" description="NADP-dependent oxidoreductase" evidence="4">
    <location>
        <begin position="24"/>
        <end position="262"/>
    </location>
</feature>
<dbReference type="Proteomes" id="UP001499974">
    <property type="component" value="Unassembled WGS sequence"/>
</dbReference>
<dbReference type="PIRSF" id="PIRSF000097">
    <property type="entry name" value="AKR"/>
    <property type="match status" value="1"/>
</dbReference>
<organism evidence="5 6">
    <name type="scientific">Nocardioides conyzicola</name>
    <dbReference type="NCBI Taxonomy" id="1651781"/>
    <lineage>
        <taxon>Bacteria</taxon>
        <taxon>Bacillati</taxon>
        <taxon>Actinomycetota</taxon>
        <taxon>Actinomycetes</taxon>
        <taxon>Propionibacteriales</taxon>
        <taxon>Nocardioidaceae</taxon>
        <taxon>Nocardioides</taxon>
    </lineage>
</organism>
<protein>
    <submittedName>
        <fullName evidence="5">Aldo/keto reductase</fullName>
    </submittedName>
</protein>
<keyword evidence="3" id="KW-0560">Oxidoreductase</keyword>
<gene>
    <name evidence="5" type="ORF">GCM10023349_35010</name>
</gene>
<dbReference type="PROSITE" id="PS00063">
    <property type="entry name" value="ALDOKETO_REDUCTASE_3"/>
    <property type="match status" value="1"/>
</dbReference>
<keyword evidence="6" id="KW-1185">Reference proteome</keyword>
<evidence type="ECO:0000256" key="3">
    <source>
        <dbReference type="ARBA" id="ARBA00023002"/>
    </source>
</evidence>
<evidence type="ECO:0000313" key="6">
    <source>
        <dbReference type="Proteomes" id="UP001499974"/>
    </source>
</evidence>
<dbReference type="RefSeq" id="WP_345522698.1">
    <property type="nucleotide sequence ID" value="NZ_BAABKM010000002.1"/>
</dbReference>
<evidence type="ECO:0000313" key="5">
    <source>
        <dbReference type="EMBL" id="GAA4712878.1"/>
    </source>
</evidence>
<accession>A0ABP8XSC3</accession>
<name>A0ABP8XSC3_9ACTN</name>
<evidence type="ECO:0000256" key="1">
    <source>
        <dbReference type="ARBA" id="ARBA00007905"/>
    </source>
</evidence>
<dbReference type="EMBL" id="BAABKM010000002">
    <property type="protein sequence ID" value="GAA4712878.1"/>
    <property type="molecule type" value="Genomic_DNA"/>
</dbReference>
<dbReference type="Gene3D" id="3.20.20.100">
    <property type="entry name" value="NADP-dependent oxidoreductase domain"/>
    <property type="match status" value="1"/>
</dbReference>
<dbReference type="PROSITE" id="PS00798">
    <property type="entry name" value="ALDOKETO_REDUCTASE_1"/>
    <property type="match status" value="1"/>
</dbReference>
<proteinExistence type="inferred from homology"/>
<dbReference type="Pfam" id="PF00248">
    <property type="entry name" value="Aldo_ket_red"/>
    <property type="match status" value="1"/>
</dbReference>
<dbReference type="PANTHER" id="PTHR43827">
    <property type="entry name" value="2,5-DIKETO-D-GLUCONIC ACID REDUCTASE"/>
    <property type="match status" value="1"/>
</dbReference>
<keyword evidence="2" id="KW-0521">NADP</keyword>
<dbReference type="PRINTS" id="PR00069">
    <property type="entry name" value="ALDKETRDTASE"/>
</dbReference>
<dbReference type="InterPro" id="IPR023210">
    <property type="entry name" value="NADP_OxRdtase_dom"/>
</dbReference>
<dbReference type="CDD" id="cd19071">
    <property type="entry name" value="AKR_AKR1-5-like"/>
    <property type="match status" value="1"/>
</dbReference>
<evidence type="ECO:0000259" key="4">
    <source>
        <dbReference type="Pfam" id="PF00248"/>
    </source>
</evidence>
<dbReference type="InterPro" id="IPR020471">
    <property type="entry name" value="AKR"/>
</dbReference>
<dbReference type="InterPro" id="IPR036812">
    <property type="entry name" value="NAD(P)_OxRdtase_dom_sf"/>
</dbReference>
<dbReference type="SUPFAM" id="SSF51430">
    <property type="entry name" value="NAD(P)-linked oxidoreductase"/>
    <property type="match status" value="1"/>
</dbReference>
<dbReference type="PROSITE" id="PS00062">
    <property type="entry name" value="ALDOKETO_REDUCTASE_2"/>
    <property type="match status" value="1"/>
</dbReference>
<comment type="similarity">
    <text evidence="1">Belongs to the aldo/keto reductase family.</text>
</comment>
<dbReference type="InterPro" id="IPR018170">
    <property type="entry name" value="Aldo/ket_reductase_CS"/>
</dbReference>
<comment type="caution">
    <text evidence="5">The sequence shown here is derived from an EMBL/GenBank/DDBJ whole genome shotgun (WGS) entry which is preliminary data.</text>
</comment>
<dbReference type="PANTHER" id="PTHR43827:SF3">
    <property type="entry name" value="NADP-DEPENDENT OXIDOREDUCTASE DOMAIN-CONTAINING PROTEIN"/>
    <property type="match status" value="1"/>
</dbReference>
<sequence>MTDDTPRLPDDTVSLTEGTRIPLLGFGTWQIKGPDAVRATSTALETGYRHLDTATVYGNEREVGRALAESGIPRDDVFVTTKCPPNRAGQELSTLRESLELLQTDHVDLWLIHWPADGSANTEMWHAFVEAREAGLAREIGVSNFDIPLIDEITNATGAAPAVNQIEWSPLLFDAETLAEHRARNIALEGYSALRGGTLEHPAILEIAERTGRSPAQVIIRWHLQHDVIVIPKSVHADRIRSNADVAGFSLTDDDMATLDALGGR</sequence>